<dbReference type="EMBL" id="VUMY01000018">
    <property type="protein sequence ID" value="MST50408.1"/>
    <property type="molecule type" value="Genomic_DNA"/>
</dbReference>
<evidence type="ECO:0000256" key="2">
    <source>
        <dbReference type="PIRSR" id="PIRSR601952-2"/>
    </source>
</evidence>
<dbReference type="Gene3D" id="3.40.720.10">
    <property type="entry name" value="Alkaline Phosphatase, subunit A"/>
    <property type="match status" value="1"/>
</dbReference>
<sequence length="767" mass="78694">MSRSFLIRTGAGAAVIALIGSVAIPSTVAVTTPAVTGPKNVFVMIGDGMGYNELDLYNAFTSGKTYYQVDSTSGQAKMAASNSTEPRPGFQGWNLKAVSTYSVDGSYDSTKAWAKGDYLKDNPTDSAAAATALSGAVKTYNAAIGVDNNKMSTETILERAKSLGKSAGVISSVPYSHATPAGYAVHNATRKDYHGIAHSEIYSQMDVVMGPGHPLFDDGGKQLSAPDYGYISEADFNALRQSANGFKFIETKADFEALTSGNTPAKVFGIPQVASTLQQGRPFAAGKDDPTVGASPLNANVPSLETMTKAALNVLDNNANGVALMVEGGAIDWAGHANQTARSIEETTDFVKSVEAVINWVEKNSNWNETLMVVTADHETGYLMGAGAAPGDFRAITGKAGETPAATWLHDEHTNQLVPWFMKGAGADKLRFAGNDPVRGQFYDDTEMARVLLDDLWFGTKVANGLDRAAGFSRYNTSAALSKQAFPSGAAKVFLASGENYPDALSAAAVAGNQKAPVLLVRPSYIPREIGAELSRLNPKEIVVVGGPGAVADSVLNQAKALTGVAPSRAAGADRFATSADLSAKNFPAKTKAVYVATGVNFPDALSAAPAAAKQAGPVLLTASNQLPTTVAAELKRLAPSEVFVVGGAGAVSDATLAEVSKAAGVSAKRVSGADRYGTSVAISQAFAPAVPVAYVATGVNFPDALSAGAAAGAKGGPVLLTTPNALPGSVSAELKRLAPANGVIAGGTGSVSNVVADALSALVTAK</sequence>
<feature type="binding site" evidence="2">
    <location>
        <position position="327"/>
    </location>
    <ligand>
        <name>Mg(2+)</name>
        <dbReference type="ChEBI" id="CHEBI:18420"/>
    </ligand>
</feature>
<name>A0A7K0K4Q8_9ACTO</name>
<dbReference type="PANTHER" id="PTHR30032">
    <property type="entry name" value="N-ACETYLMURAMOYL-L-ALANINE AMIDASE-RELATED"/>
    <property type="match status" value="1"/>
</dbReference>
<feature type="binding site" evidence="2">
    <location>
        <position position="378"/>
    </location>
    <ligand>
        <name>Zn(2+)</name>
        <dbReference type="ChEBI" id="CHEBI:29105"/>
        <label>2</label>
    </ligand>
</feature>
<reference evidence="5 6" key="1">
    <citation type="submission" date="2019-08" db="EMBL/GenBank/DDBJ databases">
        <title>In-depth cultivation of the pig gut microbiome towards novel bacterial diversity and tailored functional studies.</title>
        <authorList>
            <person name="Wylensek D."/>
            <person name="Hitch T.C.A."/>
            <person name="Clavel T."/>
        </authorList>
    </citation>
    <scope>NUCLEOTIDE SEQUENCE [LARGE SCALE GENOMIC DNA]</scope>
    <source>
        <strain evidence="5 6">RF-GAM-744-WT-7</strain>
    </source>
</reference>
<dbReference type="PANTHER" id="PTHR30032:SF8">
    <property type="entry name" value="GERMINATION-SPECIFIC N-ACETYLMURAMOYL-L-ALANINE AMIDASE"/>
    <property type="match status" value="1"/>
</dbReference>
<dbReference type="PRINTS" id="PR00113">
    <property type="entry name" value="ALKPHPHTASE"/>
</dbReference>
<dbReference type="Proteomes" id="UP000442535">
    <property type="component" value="Unassembled WGS sequence"/>
</dbReference>
<feature type="active site" description="Phosphoserine intermediate" evidence="1">
    <location>
        <position position="126"/>
    </location>
</feature>
<comment type="caution">
    <text evidence="5">The sequence shown here is derived from an EMBL/GenBank/DDBJ whole genome shotgun (WGS) entry which is preliminary data.</text>
</comment>
<keyword evidence="2" id="KW-0479">Metal-binding</keyword>
<feature type="binding site" evidence="2">
    <location>
        <position position="377"/>
    </location>
    <ligand>
        <name>Zn(2+)</name>
        <dbReference type="ChEBI" id="CHEBI:29105"/>
        <label>2</label>
    </ligand>
</feature>
<dbReference type="SMART" id="SM00098">
    <property type="entry name" value="alkPPc"/>
    <property type="match status" value="1"/>
</dbReference>
<proteinExistence type="inferred from homology"/>
<keyword evidence="2" id="KW-0862">Zinc</keyword>
<evidence type="ECO:0000256" key="4">
    <source>
        <dbReference type="SAM" id="SignalP"/>
    </source>
</evidence>
<evidence type="ECO:0000256" key="1">
    <source>
        <dbReference type="PIRSR" id="PIRSR601952-1"/>
    </source>
</evidence>
<dbReference type="InterPro" id="IPR007253">
    <property type="entry name" value="Cell_wall-bd_2"/>
</dbReference>
<dbReference type="RefSeq" id="WP_154546040.1">
    <property type="nucleotide sequence ID" value="NZ_VUMY01000018.1"/>
</dbReference>
<comment type="similarity">
    <text evidence="3">Belongs to the alkaline phosphatase family.</text>
</comment>
<dbReference type="GO" id="GO:0046872">
    <property type="term" value="F:metal ion binding"/>
    <property type="evidence" value="ECO:0007669"/>
    <property type="project" value="UniProtKB-KW"/>
</dbReference>
<evidence type="ECO:0008006" key="7">
    <source>
        <dbReference type="Google" id="ProtNLM"/>
    </source>
</evidence>
<dbReference type="GO" id="GO:0016791">
    <property type="term" value="F:phosphatase activity"/>
    <property type="evidence" value="ECO:0007669"/>
    <property type="project" value="InterPro"/>
</dbReference>
<comment type="cofactor">
    <cofactor evidence="2">
        <name>Mg(2+)</name>
        <dbReference type="ChEBI" id="CHEBI:18420"/>
    </cofactor>
    <text evidence="2">Binds 1 Mg(2+) ion.</text>
</comment>
<organism evidence="5 6">
    <name type="scientific">Mobiluncus porci</name>
    <dbReference type="NCBI Taxonomy" id="2652278"/>
    <lineage>
        <taxon>Bacteria</taxon>
        <taxon>Bacillati</taxon>
        <taxon>Actinomycetota</taxon>
        <taxon>Actinomycetes</taxon>
        <taxon>Actinomycetales</taxon>
        <taxon>Actinomycetaceae</taxon>
        <taxon>Mobiluncus</taxon>
    </lineage>
</organism>
<keyword evidence="6" id="KW-1185">Reference proteome</keyword>
<dbReference type="CDD" id="cd16012">
    <property type="entry name" value="ALP"/>
    <property type="match status" value="1"/>
</dbReference>
<evidence type="ECO:0000313" key="5">
    <source>
        <dbReference type="EMBL" id="MST50408.1"/>
    </source>
</evidence>
<protein>
    <recommendedName>
        <fullName evidence="7">Alkaline phosphatase</fullName>
    </recommendedName>
</protein>
<dbReference type="InterPro" id="IPR001952">
    <property type="entry name" value="Alkaline_phosphatase"/>
</dbReference>
<feature type="binding site" evidence="2">
    <location>
        <position position="336"/>
    </location>
    <ligand>
        <name>Zn(2+)</name>
        <dbReference type="ChEBI" id="CHEBI:29105"/>
        <label>2</label>
    </ligand>
</feature>
<feature type="signal peptide" evidence="4">
    <location>
        <begin position="1"/>
        <end position="28"/>
    </location>
</feature>
<feature type="chain" id="PRO_5039457242" description="Alkaline phosphatase" evidence="4">
    <location>
        <begin position="29"/>
        <end position="767"/>
    </location>
</feature>
<feature type="binding site" evidence="2">
    <location>
        <position position="179"/>
    </location>
    <ligand>
        <name>Mg(2+)</name>
        <dbReference type="ChEBI" id="CHEBI:18420"/>
    </ligand>
</feature>
<feature type="binding site" evidence="2">
    <location>
        <position position="332"/>
    </location>
    <ligand>
        <name>Zn(2+)</name>
        <dbReference type="ChEBI" id="CHEBI:29105"/>
        <label>2</label>
    </ligand>
</feature>
<evidence type="ECO:0000256" key="3">
    <source>
        <dbReference type="RuleBase" id="RU003946"/>
    </source>
</evidence>
<gene>
    <name evidence="5" type="ORF">FYJ63_09265</name>
</gene>
<dbReference type="AlphaFoldDB" id="A0A7K0K4Q8"/>
<keyword evidence="4" id="KW-0732">Signal</keyword>
<evidence type="ECO:0000313" key="6">
    <source>
        <dbReference type="Proteomes" id="UP000442535"/>
    </source>
</evidence>
<dbReference type="Pfam" id="PF04122">
    <property type="entry name" value="CW_binding_2"/>
    <property type="match status" value="3"/>
</dbReference>
<keyword evidence="2" id="KW-0460">Magnesium</keyword>
<dbReference type="InterPro" id="IPR017850">
    <property type="entry name" value="Alkaline_phosphatase_core_sf"/>
</dbReference>
<feature type="binding site" evidence="2">
    <location>
        <position position="177"/>
    </location>
    <ligand>
        <name>Mg(2+)</name>
        <dbReference type="ChEBI" id="CHEBI:18420"/>
    </ligand>
</feature>
<comment type="cofactor">
    <cofactor evidence="2">
        <name>Zn(2+)</name>
        <dbReference type="ChEBI" id="CHEBI:29105"/>
    </cofactor>
    <text evidence="2">Binds 2 Zn(2+) ions.</text>
</comment>
<dbReference type="InterPro" id="IPR051922">
    <property type="entry name" value="Bact_Sporulation_Assoc"/>
</dbReference>
<accession>A0A7K0K4Q8</accession>
<dbReference type="Gene3D" id="3.40.50.12090">
    <property type="match status" value="2"/>
</dbReference>
<dbReference type="Pfam" id="PF00245">
    <property type="entry name" value="Alk_phosphatase"/>
    <property type="match status" value="1"/>
</dbReference>
<dbReference type="SUPFAM" id="SSF53649">
    <property type="entry name" value="Alkaline phosphatase-like"/>
    <property type="match status" value="1"/>
</dbReference>